<dbReference type="SUPFAM" id="SSF52540">
    <property type="entry name" value="P-loop containing nucleoside triphosphate hydrolases"/>
    <property type="match status" value="1"/>
</dbReference>
<keyword evidence="2" id="KW-0342">GTP-binding</keyword>
<name>A0A397T1R8_9GLOM</name>
<dbReference type="OrthoDB" id="2337785at2759"/>
<dbReference type="STRING" id="658196.A0A397T1R8"/>
<evidence type="ECO:0000313" key="4">
    <source>
        <dbReference type="EMBL" id="RIA88994.1"/>
    </source>
</evidence>
<sequence length="282" mass="31887">MVNYNSPKLIIIREKENIRNLLIVGRTGSGKSTLANVLTGTDDFKESGYTVSETKGFQKATFDWQEKKYRVVDTIGVGDTQLSAKEVLYKIIDGIYSMPDGIYQVLFVVDGRFTAGEIKTFRLIKDSIDSILSGNSGIDKSILDYITLVRTKFTNFRNNKECETDKEKMIKENSSIAEVVNSCRDIIHVDNPPIDITQDDSDSEDTKINNGNARKKARKKLLGNLDAINQEKYFKLKAWDELYPEIAKYMADMSKELSEEVENNPELQLLVQISSNALCLIL</sequence>
<evidence type="ECO:0000256" key="1">
    <source>
        <dbReference type="ARBA" id="ARBA00022741"/>
    </source>
</evidence>
<dbReference type="Pfam" id="PF04548">
    <property type="entry name" value="AIG1"/>
    <property type="match status" value="1"/>
</dbReference>
<evidence type="ECO:0000256" key="2">
    <source>
        <dbReference type="ARBA" id="ARBA00023134"/>
    </source>
</evidence>
<protein>
    <submittedName>
        <fullName evidence="4">P-loop containing nucleoside triphosphate hydrolase protein</fullName>
    </submittedName>
</protein>
<proteinExistence type="predicted"/>
<dbReference type="PANTHER" id="PTHR10903:SF184">
    <property type="entry name" value="GTP-BINDING PROTEIN A"/>
    <property type="match status" value="1"/>
</dbReference>
<gene>
    <name evidence="4" type="ORF">C1645_773555</name>
</gene>
<dbReference type="Gene3D" id="3.40.50.300">
    <property type="entry name" value="P-loop containing nucleotide triphosphate hydrolases"/>
    <property type="match status" value="1"/>
</dbReference>
<accession>A0A397T1R8</accession>
<evidence type="ECO:0000313" key="5">
    <source>
        <dbReference type="Proteomes" id="UP000265703"/>
    </source>
</evidence>
<reference evidence="4 5" key="1">
    <citation type="submission" date="2018-06" db="EMBL/GenBank/DDBJ databases">
        <title>Comparative genomics reveals the genomic features of Rhizophagus irregularis, R. cerebriforme, R. diaphanum and Gigaspora rosea, and their symbiotic lifestyle signature.</title>
        <authorList>
            <person name="Morin E."/>
            <person name="San Clemente H."/>
            <person name="Chen E.C.H."/>
            <person name="De La Providencia I."/>
            <person name="Hainaut M."/>
            <person name="Kuo A."/>
            <person name="Kohler A."/>
            <person name="Murat C."/>
            <person name="Tang N."/>
            <person name="Roy S."/>
            <person name="Loubradou J."/>
            <person name="Henrissat B."/>
            <person name="Grigoriev I.V."/>
            <person name="Corradi N."/>
            <person name="Roux C."/>
            <person name="Martin F.M."/>
        </authorList>
    </citation>
    <scope>NUCLEOTIDE SEQUENCE [LARGE SCALE GENOMIC DNA]</scope>
    <source>
        <strain evidence="4 5">DAOM 227022</strain>
    </source>
</reference>
<dbReference type="InterPro" id="IPR027417">
    <property type="entry name" value="P-loop_NTPase"/>
</dbReference>
<keyword evidence="4" id="KW-0378">Hydrolase</keyword>
<dbReference type="InterPro" id="IPR045058">
    <property type="entry name" value="GIMA/IAN/Toc"/>
</dbReference>
<dbReference type="PANTHER" id="PTHR10903">
    <property type="entry name" value="GTPASE, IMAP FAMILY MEMBER-RELATED"/>
    <property type="match status" value="1"/>
</dbReference>
<comment type="caution">
    <text evidence="4">The sequence shown here is derived from an EMBL/GenBank/DDBJ whole genome shotgun (WGS) entry which is preliminary data.</text>
</comment>
<dbReference type="GO" id="GO:0005525">
    <property type="term" value="F:GTP binding"/>
    <property type="evidence" value="ECO:0007669"/>
    <property type="project" value="UniProtKB-KW"/>
</dbReference>
<dbReference type="Proteomes" id="UP000265703">
    <property type="component" value="Unassembled WGS sequence"/>
</dbReference>
<dbReference type="GO" id="GO:0016787">
    <property type="term" value="F:hydrolase activity"/>
    <property type="evidence" value="ECO:0007669"/>
    <property type="project" value="UniProtKB-KW"/>
</dbReference>
<feature type="domain" description="AIG1-type G" evidence="3">
    <location>
        <begin position="20"/>
        <end position="184"/>
    </location>
</feature>
<dbReference type="AlphaFoldDB" id="A0A397T1R8"/>
<dbReference type="InterPro" id="IPR006703">
    <property type="entry name" value="G_AIG1"/>
</dbReference>
<organism evidence="4 5">
    <name type="scientific">Glomus cerebriforme</name>
    <dbReference type="NCBI Taxonomy" id="658196"/>
    <lineage>
        <taxon>Eukaryota</taxon>
        <taxon>Fungi</taxon>
        <taxon>Fungi incertae sedis</taxon>
        <taxon>Mucoromycota</taxon>
        <taxon>Glomeromycotina</taxon>
        <taxon>Glomeromycetes</taxon>
        <taxon>Glomerales</taxon>
        <taxon>Glomeraceae</taxon>
        <taxon>Glomus</taxon>
    </lineage>
</organism>
<dbReference type="EMBL" id="QKYT01000237">
    <property type="protein sequence ID" value="RIA88994.1"/>
    <property type="molecule type" value="Genomic_DNA"/>
</dbReference>
<evidence type="ECO:0000259" key="3">
    <source>
        <dbReference type="Pfam" id="PF04548"/>
    </source>
</evidence>
<keyword evidence="1" id="KW-0547">Nucleotide-binding</keyword>
<keyword evidence="5" id="KW-1185">Reference proteome</keyword>